<keyword evidence="6" id="KW-0067">ATP-binding</keyword>
<dbReference type="PANTHER" id="PTHR48041:SF105">
    <property type="entry name" value="FI02074P"/>
    <property type="match status" value="1"/>
</dbReference>
<keyword evidence="3" id="KW-0813">Transport</keyword>
<dbReference type="Gene3D" id="3.40.50.300">
    <property type="entry name" value="P-loop containing nucleotide triphosphate hydrolases"/>
    <property type="match status" value="1"/>
</dbReference>
<dbReference type="GO" id="GO:0016887">
    <property type="term" value="F:ATP hydrolysis activity"/>
    <property type="evidence" value="ECO:0007669"/>
    <property type="project" value="InterPro"/>
</dbReference>
<feature type="transmembrane region" description="Helical" evidence="9">
    <location>
        <begin position="120"/>
        <end position="143"/>
    </location>
</feature>
<evidence type="ECO:0000256" key="3">
    <source>
        <dbReference type="ARBA" id="ARBA00022448"/>
    </source>
</evidence>
<evidence type="ECO:0000256" key="9">
    <source>
        <dbReference type="SAM" id="Phobius"/>
    </source>
</evidence>
<dbReference type="GO" id="GO:0005524">
    <property type="term" value="F:ATP binding"/>
    <property type="evidence" value="ECO:0007669"/>
    <property type="project" value="UniProtKB-KW"/>
</dbReference>
<dbReference type="Pfam" id="PF00005">
    <property type="entry name" value="ABC_tran"/>
    <property type="match status" value="1"/>
</dbReference>
<evidence type="ECO:0000256" key="1">
    <source>
        <dbReference type="ARBA" id="ARBA00004141"/>
    </source>
</evidence>
<keyword evidence="8 9" id="KW-0472">Membrane</keyword>
<dbReference type="SMART" id="SM00382">
    <property type="entry name" value="AAA"/>
    <property type="match status" value="1"/>
</dbReference>
<sequence>MLSPVPLEVRVLQREHFNRWYGLKAYYAALTVSTLPLLIILVTMFSSLAYFLTDQPNEADRFIGFCVILVTIAYTSQALGYLIGSIFVITKGSIVGSAVLIPLIMISLHGLDYNSKIGPFYSFLMTLSFIRNGIVGLCNILSYKRGPLECKESFCIYVQMDNFMKHLSIPVTDYRYQFGIILIFMIFTVMARGSSFVVSVEDKPLKHLNRIVKKLVLDIEFQDLKYSVRDDNSKGGWNQILHSVNGKFCCGELTAILGPSGAGKTTLLNVLAGYVRSGVEGSIKVNNLPRDLEVFNKISSYIMEGNVVQPLLTVKEAMTYSAGFKLGAYVNYEEKIAVVEEVINLLGLEKCVDTYSEHLSGGERKRLTIALELINNSPIIFLDEPTTGLDTFSVKQCIDLLKKISKLERIVVCTIHQPSASLFQLFDQVYVMANGLCVYNGPPTQMVSFLSAVGYSCPVNYTPADY</sequence>
<dbReference type="SUPFAM" id="SSF52540">
    <property type="entry name" value="P-loop containing nucleoside triphosphate hydrolases"/>
    <property type="match status" value="1"/>
</dbReference>
<comment type="subcellular location">
    <subcellularLocation>
        <location evidence="1">Membrane</location>
        <topology evidence="1">Multi-pass membrane protein</topology>
    </subcellularLocation>
</comment>
<dbReference type="InterPro" id="IPR027417">
    <property type="entry name" value="P-loop_NTPase"/>
</dbReference>
<evidence type="ECO:0000256" key="7">
    <source>
        <dbReference type="ARBA" id="ARBA00022989"/>
    </source>
</evidence>
<keyword evidence="4 9" id="KW-0812">Transmembrane</keyword>
<keyword evidence="7 9" id="KW-1133">Transmembrane helix</keyword>
<dbReference type="InterPro" id="IPR003593">
    <property type="entry name" value="AAA+_ATPase"/>
</dbReference>
<dbReference type="Pfam" id="PF19055">
    <property type="entry name" value="ABC2_membrane_7"/>
    <property type="match status" value="1"/>
</dbReference>
<dbReference type="CDD" id="cd03213">
    <property type="entry name" value="ABCG_EPDR"/>
    <property type="match status" value="1"/>
</dbReference>
<dbReference type="AlphaFoldDB" id="A0A482VUE8"/>
<organism evidence="11 12">
    <name type="scientific">Asbolus verrucosus</name>
    <name type="common">Desert ironclad beetle</name>
    <dbReference type="NCBI Taxonomy" id="1661398"/>
    <lineage>
        <taxon>Eukaryota</taxon>
        <taxon>Metazoa</taxon>
        <taxon>Ecdysozoa</taxon>
        <taxon>Arthropoda</taxon>
        <taxon>Hexapoda</taxon>
        <taxon>Insecta</taxon>
        <taxon>Pterygota</taxon>
        <taxon>Neoptera</taxon>
        <taxon>Endopterygota</taxon>
        <taxon>Coleoptera</taxon>
        <taxon>Polyphaga</taxon>
        <taxon>Cucujiformia</taxon>
        <taxon>Tenebrionidae</taxon>
        <taxon>Pimeliinae</taxon>
        <taxon>Asbolus</taxon>
    </lineage>
</organism>
<evidence type="ECO:0000256" key="2">
    <source>
        <dbReference type="ARBA" id="ARBA00005814"/>
    </source>
</evidence>
<reference evidence="11 12" key="1">
    <citation type="submission" date="2017-03" db="EMBL/GenBank/DDBJ databases">
        <title>Genome of the blue death feigning beetle - Asbolus verrucosus.</title>
        <authorList>
            <person name="Rider S.D."/>
        </authorList>
    </citation>
    <scope>NUCLEOTIDE SEQUENCE [LARGE SCALE GENOMIC DNA]</scope>
    <source>
        <strain evidence="11">Butters</strain>
        <tissue evidence="11">Head and leg muscle</tissue>
    </source>
</reference>
<name>A0A482VUE8_ASBVE</name>
<dbReference type="GO" id="GO:0140359">
    <property type="term" value="F:ABC-type transporter activity"/>
    <property type="evidence" value="ECO:0007669"/>
    <property type="project" value="InterPro"/>
</dbReference>
<dbReference type="OrthoDB" id="66620at2759"/>
<dbReference type="InterPro" id="IPR017871">
    <property type="entry name" value="ABC_transporter-like_CS"/>
</dbReference>
<feature type="non-terminal residue" evidence="11">
    <location>
        <position position="466"/>
    </location>
</feature>
<comment type="caution">
    <text evidence="11">The sequence shown here is derived from an EMBL/GenBank/DDBJ whole genome shotgun (WGS) entry which is preliminary data.</text>
</comment>
<evidence type="ECO:0000256" key="8">
    <source>
        <dbReference type="ARBA" id="ARBA00023136"/>
    </source>
</evidence>
<gene>
    <name evidence="11" type="ORF">BDFB_011176</name>
</gene>
<evidence type="ECO:0000256" key="5">
    <source>
        <dbReference type="ARBA" id="ARBA00022741"/>
    </source>
</evidence>
<comment type="similarity">
    <text evidence="2">Belongs to the ABC transporter superfamily. ABCG family. Eye pigment precursor importer (TC 3.A.1.204) subfamily.</text>
</comment>
<dbReference type="InterPro" id="IPR050352">
    <property type="entry name" value="ABCG_transporters"/>
</dbReference>
<dbReference type="Proteomes" id="UP000292052">
    <property type="component" value="Unassembled WGS sequence"/>
</dbReference>
<evidence type="ECO:0000256" key="4">
    <source>
        <dbReference type="ARBA" id="ARBA00022692"/>
    </source>
</evidence>
<protein>
    <submittedName>
        <fullName evidence="11">ABC tran, AAA 21 and/or DUF258 domain containing protein</fullName>
    </submittedName>
</protein>
<dbReference type="InterPro" id="IPR013525">
    <property type="entry name" value="ABC2_TM"/>
</dbReference>
<evidence type="ECO:0000313" key="11">
    <source>
        <dbReference type="EMBL" id="RZC36495.1"/>
    </source>
</evidence>
<dbReference type="Pfam" id="PF01061">
    <property type="entry name" value="ABC2_membrane"/>
    <property type="match status" value="1"/>
</dbReference>
<evidence type="ECO:0000313" key="12">
    <source>
        <dbReference type="Proteomes" id="UP000292052"/>
    </source>
</evidence>
<evidence type="ECO:0000256" key="6">
    <source>
        <dbReference type="ARBA" id="ARBA00022840"/>
    </source>
</evidence>
<accession>A0A482VUE8</accession>
<dbReference type="InterPro" id="IPR003439">
    <property type="entry name" value="ABC_transporter-like_ATP-bd"/>
</dbReference>
<proteinExistence type="inferred from homology"/>
<dbReference type="PROSITE" id="PS00211">
    <property type="entry name" value="ABC_TRANSPORTER_1"/>
    <property type="match status" value="1"/>
</dbReference>
<feature type="domain" description="ABC transporter" evidence="10">
    <location>
        <begin position="219"/>
        <end position="459"/>
    </location>
</feature>
<dbReference type="InterPro" id="IPR043926">
    <property type="entry name" value="ABCG_dom"/>
</dbReference>
<dbReference type="FunFam" id="3.40.50.300:FF:001077">
    <property type="entry name" value="Uncharacterized protein, isoform A"/>
    <property type="match status" value="1"/>
</dbReference>
<keyword evidence="5" id="KW-0547">Nucleotide-binding</keyword>
<feature type="transmembrane region" description="Helical" evidence="9">
    <location>
        <begin position="62"/>
        <end position="83"/>
    </location>
</feature>
<dbReference type="EMBL" id="QDEB01061359">
    <property type="protein sequence ID" value="RZC36495.1"/>
    <property type="molecule type" value="Genomic_DNA"/>
</dbReference>
<keyword evidence="12" id="KW-1185">Reference proteome</keyword>
<feature type="transmembrane region" description="Helical" evidence="9">
    <location>
        <begin position="89"/>
        <end position="108"/>
    </location>
</feature>
<dbReference type="PANTHER" id="PTHR48041">
    <property type="entry name" value="ABC TRANSPORTER G FAMILY MEMBER 28"/>
    <property type="match status" value="1"/>
</dbReference>
<dbReference type="PROSITE" id="PS50893">
    <property type="entry name" value="ABC_TRANSPORTER_2"/>
    <property type="match status" value="1"/>
</dbReference>
<feature type="transmembrane region" description="Helical" evidence="9">
    <location>
        <begin position="176"/>
        <end position="200"/>
    </location>
</feature>
<dbReference type="GO" id="GO:0005886">
    <property type="term" value="C:plasma membrane"/>
    <property type="evidence" value="ECO:0007669"/>
    <property type="project" value="TreeGrafter"/>
</dbReference>
<feature type="transmembrane region" description="Helical" evidence="9">
    <location>
        <begin position="25"/>
        <end position="50"/>
    </location>
</feature>
<evidence type="ECO:0000259" key="10">
    <source>
        <dbReference type="PROSITE" id="PS50893"/>
    </source>
</evidence>